<dbReference type="Proteomes" id="UP000228700">
    <property type="component" value="Unassembled WGS sequence"/>
</dbReference>
<gene>
    <name evidence="1" type="ORF">COV01_02835</name>
</gene>
<comment type="caution">
    <text evidence="1">The sequence shown here is derived from an EMBL/GenBank/DDBJ whole genome shotgun (WGS) entry which is preliminary data.</text>
</comment>
<evidence type="ECO:0000313" key="2">
    <source>
        <dbReference type="Proteomes" id="UP000228700"/>
    </source>
</evidence>
<sequence>MEHLTKQQIVLLTLLVSFVSSIATGIVTVSLLDQAPPAVTQTINRVVERTIEKAVSVSTSTPQVTKETIVVKDDQAIVSAIAKTSPSVVHVRGRFISSPVDDYLGLGAVVSNKGFIVARVPVDDRDSFSAILEGGNIVNLTLLSRDVKTGLALFQGEQSTNPIEARTYTPAKLGDSDGVKLGQSVISLGGEQEVTVLSGIVSSIVRGGVIRPTGVSAVSLIRSSISDEGVLSNSILVNLAGEIVGFKYGVSRDDGYIPSGIVLDVFGKTI</sequence>
<dbReference type="SUPFAM" id="SSF50494">
    <property type="entry name" value="Trypsin-like serine proteases"/>
    <property type="match status" value="1"/>
</dbReference>
<protein>
    <recommendedName>
        <fullName evidence="3">Serine protease</fullName>
    </recommendedName>
</protein>
<accession>A0A2M8LBL9</accession>
<organism evidence="1 2">
    <name type="scientific">Candidatus Taylorbacteria bacterium CG10_big_fil_rev_8_21_14_0_10_41_48</name>
    <dbReference type="NCBI Taxonomy" id="1975024"/>
    <lineage>
        <taxon>Bacteria</taxon>
        <taxon>Candidatus Tayloriibacteriota</taxon>
    </lineage>
</organism>
<proteinExistence type="predicted"/>
<reference evidence="2" key="1">
    <citation type="submission" date="2017-09" db="EMBL/GenBank/DDBJ databases">
        <title>Depth-based differentiation of microbial function through sediment-hosted aquifers and enrichment of novel symbionts in the deep terrestrial subsurface.</title>
        <authorList>
            <person name="Probst A.J."/>
            <person name="Ladd B."/>
            <person name="Jarett J.K."/>
            <person name="Geller-Mcgrath D.E."/>
            <person name="Sieber C.M.K."/>
            <person name="Emerson J.B."/>
            <person name="Anantharaman K."/>
            <person name="Thomas B.C."/>
            <person name="Malmstrom R."/>
            <person name="Stieglmeier M."/>
            <person name="Klingl A."/>
            <person name="Woyke T."/>
            <person name="Ryan C.M."/>
            <person name="Banfield J.F."/>
        </authorList>
    </citation>
    <scope>NUCLEOTIDE SEQUENCE [LARGE SCALE GENOMIC DNA]</scope>
</reference>
<dbReference type="EMBL" id="PFEQ01000013">
    <property type="protein sequence ID" value="PJE74018.1"/>
    <property type="molecule type" value="Genomic_DNA"/>
</dbReference>
<dbReference type="Gene3D" id="2.40.10.120">
    <property type="match status" value="1"/>
</dbReference>
<evidence type="ECO:0000313" key="1">
    <source>
        <dbReference type="EMBL" id="PJE74018.1"/>
    </source>
</evidence>
<dbReference type="AlphaFoldDB" id="A0A2M8LBL9"/>
<name>A0A2M8LBL9_9BACT</name>
<dbReference type="Pfam" id="PF13365">
    <property type="entry name" value="Trypsin_2"/>
    <property type="match status" value="1"/>
</dbReference>
<dbReference type="InterPro" id="IPR009003">
    <property type="entry name" value="Peptidase_S1_PA"/>
</dbReference>
<evidence type="ECO:0008006" key="3">
    <source>
        <dbReference type="Google" id="ProtNLM"/>
    </source>
</evidence>